<evidence type="ECO:0000256" key="1">
    <source>
        <dbReference type="ARBA" id="ARBA00001946"/>
    </source>
</evidence>
<gene>
    <name evidence="19 20" type="primary">cobS</name>
    <name evidence="20" type="ORF">GT019_00655</name>
</gene>
<accession>A0ABW9XIJ1</accession>
<comment type="caution">
    <text evidence="20">The sequence shown here is derived from an EMBL/GenBank/DDBJ whole genome shotgun (WGS) entry which is preliminary data.</text>
</comment>
<evidence type="ECO:0000313" key="20">
    <source>
        <dbReference type="EMBL" id="NBD22371.1"/>
    </source>
</evidence>
<comment type="similarity">
    <text evidence="4 19">Belongs to the CobS family.</text>
</comment>
<comment type="pathway">
    <text evidence="3 19">Cofactor biosynthesis; adenosylcobalamin biosynthesis; adenosylcobalamin from cob(II)yrinate a,c-diamide: step 7/7.</text>
</comment>
<dbReference type="PANTHER" id="PTHR34148:SF1">
    <property type="entry name" value="ADENOSYLCOBINAMIDE-GDP RIBAZOLETRANSFERASE"/>
    <property type="match status" value="1"/>
</dbReference>
<dbReference type="GO" id="GO:0051073">
    <property type="term" value="F:adenosylcobinamide-GDP ribazoletransferase activity"/>
    <property type="evidence" value="ECO:0007669"/>
    <property type="project" value="UniProtKB-EC"/>
</dbReference>
<dbReference type="Proteomes" id="UP000665561">
    <property type="component" value="Unassembled WGS sequence"/>
</dbReference>
<evidence type="ECO:0000256" key="4">
    <source>
        <dbReference type="ARBA" id="ARBA00010561"/>
    </source>
</evidence>
<feature type="transmembrane region" description="Helical" evidence="19">
    <location>
        <begin position="244"/>
        <end position="263"/>
    </location>
</feature>
<keyword evidence="21" id="KW-1185">Reference proteome</keyword>
<dbReference type="PANTHER" id="PTHR34148">
    <property type="entry name" value="ADENOSYLCOBINAMIDE-GDP RIBAZOLETRANSFERASE"/>
    <property type="match status" value="1"/>
</dbReference>
<proteinExistence type="inferred from homology"/>
<feature type="transmembrane region" description="Helical" evidence="19">
    <location>
        <begin position="36"/>
        <end position="56"/>
    </location>
</feature>
<feature type="transmembrane region" description="Helical" evidence="19">
    <location>
        <begin position="68"/>
        <end position="89"/>
    </location>
</feature>
<dbReference type="EC" id="2.7.8.26" evidence="5 19"/>
<comment type="catalytic activity">
    <reaction evidence="18 19">
        <text>alpha-ribazole 5'-phosphate + adenosylcob(III)inamide-GDP = adenosylcob(III)alamin 5'-phosphate + GMP + H(+)</text>
        <dbReference type="Rhea" id="RHEA:23560"/>
        <dbReference type="ChEBI" id="CHEBI:15378"/>
        <dbReference type="ChEBI" id="CHEBI:57918"/>
        <dbReference type="ChEBI" id="CHEBI:58115"/>
        <dbReference type="ChEBI" id="CHEBI:60487"/>
        <dbReference type="ChEBI" id="CHEBI:60493"/>
        <dbReference type="EC" id="2.7.8.26"/>
    </reaction>
</comment>
<evidence type="ECO:0000256" key="3">
    <source>
        <dbReference type="ARBA" id="ARBA00004663"/>
    </source>
</evidence>
<keyword evidence="9 19" id="KW-0808">Transferase</keyword>
<evidence type="ECO:0000256" key="11">
    <source>
        <dbReference type="ARBA" id="ARBA00022842"/>
    </source>
</evidence>
<reference evidence="20 21" key="1">
    <citation type="submission" date="2020-01" db="EMBL/GenBank/DDBJ databases">
        <title>Paenibacillus soybeanensis sp. nov. isolated from the nodules of soybean (Glycine max(L.) Merr).</title>
        <authorList>
            <person name="Wang H."/>
        </authorList>
    </citation>
    <scope>NUCLEOTIDE SEQUENCE [LARGE SCALE GENOMIC DNA]</scope>
    <source>
        <strain evidence="20 21">T1</strain>
    </source>
</reference>
<keyword evidence="10 19" id="KW-0812">Transmembrane</keyword>
<comment type="subcellular location">
    <subcellularLocation>
        <location evidence="2 19">Cell membrane</location>
        <topology evidence="2 19">Multi-pass membrane protein</topology>
    </subcellularLocation>
</comment>
<keyword evidence="8 19" id="KW-0169">Cobalamin biosynthesis</keyword>
<evidence type="ECO:0000256" key="7">
    <source>
        <dbReference type="ARBA" id="ARBA00022475"/>
    </source>
</evidence>
<feature type="transmembrane region" description="Helical" evidence="19">
    <location>
        <begin position="209"/>
        <end position="232"/>
    </location>
</feature>
<evidence type="ECO:0000256" key="2">
    <source>
        <dbReference type="ARBA" id="ARBA00004651"/>
    </source>
</evidence>
<comment type="cofactor">
    <cofactor evidence="1 19">
        <name>Mg(2+)</name>
        <dbReference type="ChEBI" id="CHEBI:18420"/>
    </cofactor>
</comment>
<evidence type="ECO:0000256" key="15">
    <source>
        <dbReference type="ARBA" id="ARBA00032605"/>
    </source>
</evidence>
<organism evidence="20 21">
    <name type="scientific">Paenibacillus glycinis</name>
    <dbReference type="NCBI Taxonomy" id="2697035"/>
    <lineage>
        <taxon>Bacteria</taxon>
        <taxon>Bacillati</taxon>
        <taxon>Bacillota</taxon>
        <taxon>Bacilli</taxon>
        <taxon>Bacillales</taxon>
        <taxon>Paenibacillaceae</taxon>
        <taxon>Paenibacillus</taxon>
    </lineage>
</organism>
<evidence type="ECO:0000256" key="12">
    <source>
        <dbReference type="ARBA" id="ARBA00022989"/>
    </source>
</evidence>
<sequence length="264" mass="27498">MRRELQAAGAAFQLLTRIPVPASIPFTPELLARSTVYYPVVGGVIGGLVAAAGALLDGHMPSMPAAVLLLGFWVLLSGGLHVDGLMDTADGVLSHRSRERMLEIMKDSRVGAMGVLAAIMLLLFKFSLLAAWLDDGKDWLAEAPLLALGCGLSRLWVVAAMACWPFARADEGMAALFKDVKPRHAVAAAIVQAAMSVACLLTIPSASIGWLAAIALPAGLAVAAGAALAAWLTRKLGGLTGDTYGAMAEILEAMLLFVIVLQVS</sequence>
<keyword evidence="11 19" id="KW-0460">Magnesium</keyword>
<evidence type="ECO:0000256" key="19">
    <source>
        <dbReference type="HAMAP-Rule" id="MF_00719"/>
    </source>
</evidence>
<protein>
    <recommendedName>
        <fullName evidence="6 19">Adenosylcobinamide-GDP ribazoletransferase</fullName>
        <ecNumber evidence="5 19">2.7.8.26</ecNumber>
    </recommendedName>
    <alternativeName>
        <fullName evidence="16 19">Cobalamin synthase</fullName>
    </alternativeName>
    <alternativeName>
        <fullName evidence="15 19">Cobalamin-5'-phosphate synthase</fullName>
    </alternativeName>
</protein>
<name>A0ABW9XIJ1_9BACL</name>
<evidence type="ECO:0000256" key="14">
    <source>
        <dbReference type="ARBA" id="ARBA00025228"/>
    </source>
</evidence>
<dbReference type="NCBIfam" id="TIGR00317">
    <property type="entry name" value="cobS"/>
    <property type="match status" value="1"/>
</dbReference>
<keyword evidence="12 19" id="KW-1133">Transmembrane helix</keyword>
<evidence type="ECO:0000313" key="21">
    <source>
        <dbReference type="Proteomes" id="UP000665561"/>
    </source>
</evidence>
<feature type="transmembrane region" description="Helical" evidence="19">
    <location>
        <begin position="110"/>
        <end position="133"/>
    </location>
</feature>
<dbReference type="Pfam" id="PF02654">
    <property type="entry name" value="CobS"/>
    <property type="match status" value="1"/>
</dbReference>
<comment type="catalytic activity">
    <reaction evidence="17 19">
        <text>alpha-ribazole + adenosylcob(III)inamide-GDP = adenosylcob(III)alamin + GMP + H(+)</text>
        <dbReference type="Rhea" id="RHEA:16049"/>
        <dbReference type="ChEBI" id="CHEBI:10329"/>
        <dbReference type="ChEBI" id="CHEBI:15378"/>
        <dbReference type="ChEBI" id="CHEBI:18408"/>
        <dbReference type="ChEBI" id="CHEBI:58115"/>
        <dbReference type="ChEBI" id="CHEBI:60487"/>
        <dbReference type="EC" id="2.7.8.26"/>
    </reaction>
</comment>
<evidence type="ECO:0000256" key="13">
    <source>
        <dbReference type="ARBA" id="ARBA00023136"/>
    </source>
</evidence>
<evidence type="ECO:0000256" key="16">
    <source>
        <dbReference type="ARBA" id="ARBA00032853"/>
    </source>
</evidence>
<evidence type="ECO:0000256" key="17">
    <source>
        <dbReference type="ARBA" id="ARBA00048623"/>
    </source>
</evidence>
<evidence type="ECO:0000256" key="6">
    <source>
        <dbReference type="ARBA" id="ARBA00015850"/>
    </source>
</evidence>
<evidence type="ECO:0000256" key="5">
    <source>
        <dbReference type="ARBA" id="ARBA00013200"/>
    </source>
</evidence>
<evidence type="ECO:0000256" key="10">
    <source>
        <dbReference type="ARBA" id="ARBA00022692"/>
    </source>
</evidence>
<evidence type="ECO:0000256" key="9">
    <source>
        <dbReference type="ARBA" id="ARBA00022679"/>
    </source>
</evidence>
<dbReference type="EMBL" id="JAAAMV010000001">
    <property type="protein sequence ID" value="NBD22371.1"/>
    <property type="molecule type" value="Genomic_DNA"/>
</dbReference>
<evidence type="ECO:0000256" key="18">
    <source>
        <dbReference type="ARBA" id="ARBA00049504"/>
    </source>
</evidence>
<feature type="transmembrane region" description="Helical" evidence="19">
    <location>
        <begin position="185"/>
        <end position="203"/>
    </location>
</feature>
<dbReference type="InterPro" id="IPR003805">
    <property type="entry name" value="CobS"/>
</dbReference>
<feature type="transmembrane region" description="Helical" evidence="19">
    <location>
        <begin position="145"/>
        <end position="164"/>
    </location>
</feature>
<keyword evidence="13 19" id="KW-0472">Membrane</keyword>
<evidence type="ECO:0000256" key="8">
    <source>
        <dbReference type="ARBA" id="ARBA00022573"/>
    </source>
</evidence>
<comment type="function">
    <text evidence="14 19">Joins adenosylcobinamide-GDP and alpha-ribazole to generate adenosylcobalamin (Ado-cobalamin). Also synthesizes adenosylcobalamin 5'-phosphate from adenosylcobinamide-GDP and alpha-ribazole 5'-phosphate.</text>
</comment>
<dbReference type="HAMAP" id="MF_00719">
    <property type="entry name" value="CobS"/>
    <property type="match status" value="1"/>
</dbReference>
<keyword evidence="7 19" id="KW-1003">Cell membrane</keyword>